<reference evidence="2" key="1">
    <citation type="submission" date="2023-08" db="EMBL/GenBank/DDBJ databases">
        <authorList>
            <person name="Audoor S."/>
            <person name="Bilcke G."/>
        </authorList>
    </citation>
    <scope>NUCLEOTIDE SEQUENCE</scope>
</reference>
<dbReference type="PANTHER" id="PTHR10741">
    <property type="entry name" value="TRANSLIN AND TRANSLIN ASSOCIATED PROTEIN X"/>
    <property type="match status" value="1"/>
</dbReference>
<dbReference type="SUPFAM" id="SSF74784">
    <property type="entry name" value="Translin"/>
    <property type="match status" value="2"/>
</dbReference>
<keyword evidence="3" id="KW-1185">Reference proteome</keyword>
<dbReference type="Pfam" id="PF01997">
    <property type="entry name" value="Translin"/>
    <property type="match status" value="2"/>
</dbReference>
<organism evidence="2 3">
    <name type="scientific">Cylindrotheca closterium</name>
    <dbReference type="NCBI Taxonomy" id="2856"/>
    <lineage>
        <taxon>Eukaryota</taxon>
        <taxon>Sar</taxon>
        <taxon>Stramenopiles</taxon>
        <taxon>Ochrophyta</taxon>
        <taxon>Bacillariophyta</taxon>
        <taxon>Bacillariophyceae</taxon>
        <taxon>Bacillariophycidae</taxon>
        <taxon>Bacillariales</taxon>
        <taxon>Bacillariaceae</taxon>
        <taxon>Cylindrotheca</taxon>
    </lineage>
</organism>
<dbReference type="InterPro" id="IPR036081">
    <property type="entry name" value="Translin_sf"/>
</dbReference>
<dbReference type="GO" id="GO:0043565">
    <property type="term" value="F:sequence-specific DNA binding"/>
    <property type="evidence" value="ECO:0007669"/>
    <property type="project" value="InterPro"/>
</dbReference>
<accession>A0AAD2FN20</accession>
<dbReference type="InterPro" id="IPR002848">
    <property type="entry name" value="Translin_fam"/>
</dbReference>
<dbReference type="InterPro" id="IPR016069">
    <property type="entry name" value="Translin_C"/>
</dbReference>
<gene>
    <name evidence="2" type="ORF">CYCCA115_LOCUS10748</name>
</gene>
<dbReference type="CDD" id="cd14820">
    <property type="entry name" value="TRAX"/>
    <property type="match status" value="1"/>
</dbReference>
<feature type="region of interest" description="Disordered" evidence="1">
    <location>
        <begin position="237"/>
        <end position="273"/>
    </location>
</feature>
<evidence type="ECO:0000313" key="2">
    <source>
        <dbReference type="EMBL" id="CAJ1946608.1"/>
    </source>
</evidence>
<name>A0AAD2FN20_9STRA</name>
<dbReference type="Proteomes" id="UP001295423">
    <property type="component" value="Unassembled WGS sequence"/>
</dbReference>
<sequence length="505" mass="56190">MTEDSTTSSKIPSAPFAYLSKDTELFLDLSGLEQVLSESNDQRQQAYDLGNQIKAALLKCRASLEQHQTANKKKELQDSLQALVQQALNFSSASASASDSDKDTTTSSGSVVRMGNLNNSLADYLRHQAYEHFIETGTLLSPPPPNTEYTDEEYLGGILSFVNFDLKRYVIGRGTHRDAHSVLIARDMVATLLDHLLQYDFRNGPLRRKYDGVKYTLKTCETVLYELSVTGCQEAMEAQQQQQQQEGGGASTEPPPSKRSKSEKSSSAPALKPSPFMNVEALEALRLRMVEKDELREKLIKKCRDGQKAAKQAIYALHRDDFDGAAQLLQQCEQCILEELEPIVKLEPNLRHGSYSNVLEEYAEAKLYQVWLVGKDNGGDGEDTSMIQTTVPAKVVLVPDDFSKIRLEPQEYLGGLCDLTGEIGRFAVKKATIRDKDNVKNCLETNMSVLYAMESMGRIPGNIGKKVDPLRRTVEKQERMLYELSLVEATGRNTIVAGVEANAEE</sequence>
<dbReference type="EMBL" id="CAKOGP040001714">
    <property type="protein sequence ID" value="CAJ1946608.1"/>
    <property type="molecule type" value="Genomic_DNA"/>
</dbReference>
<evidence type="ECO:0000256" key="1">
    <source>
        <dbReference type="SAM" id="MobiDB-lite"/>
    </source>
</evidence>
<dbReference type="Gene3D" id="1.20.58.200">
    <property type="entry name" value="Translin, domain 2"/>
    <property type="match status" value="1"/>
</dbReference>
<proteinExistence type="predicted"/>
<protein>
    <recommendedName>
        <fullName evidence="4">Translin</fullName>
    </recommendedName>
</protein>
<evidence type="ECO:0008006" key="4">
    <source>
        <dbReference type="Google" id="ProtNLM"/>
    </source>
</evidence>
<dbReference type="Gene3D" id="1.20.58.2140">
    <property type="match status" value="1"/>
</dbReference>
<dbReference type="AlphaFoldDB" id="A0AAD2FN20"/>
<comment type="caution">
    <text evidence="2">The sequence shown here is derived from an EMBL/GenBank/DDBJ whole genome shotgun (WGS) entry which is preliminary data.</text>
</comment>
<evidence type="ECO:0000313" key="3">
    <source>
        <dbReference type="Proteomes" id="UP001295423"/>
    </source>
</evidence>